<sequence>MQLIKLRDGVTLEGVTPIRQVVVSHFAFHFKATNMDRHGVDNLFFKNLNPLESSSLTKPFSEVEVKPIVWDCDNYKSPGPDGINFGFIKDFWPEIQKDVLRFVLEFHQNDKLNKGLNFTVIALIPKVDSPLNDFRPISLVGCLYKILILDKGRMSFPNLWRKLIKECVGTTTTSVLVNGSPTKEFPLERGLRQGDPLSPFLLLLAAEGLNVLMKTMVERNLFTGWGNVCAMRAVLVLFENMPGLKVNFNKSMLVGVNIPDSCLRKKYGGLGVRQLREFNLVLLGKWCWRMLVDIVGLRGAWFGEHISKKVGDESNTLFLTDPWVDGTSLSERFGRLFDLAETQLCSVTKMALLGWGAGGAVWQRQLRGWEEEMLRECQTLLLNISLQVSILVWRLLRDSLPTKANLVTRDILSSEAHYCVSECGAVESAQQLILSCSTFGSLWPLVSSWIGSSLVDSHSILDHFVQFTHSAGGPTTRCSFMQLTDLLAIGLCGTSETLNCSEARHIHYSICWTRSSLFPIGG</sequence>
<accession>A0A2Z6MJB2</accession>
<dbReference type="InterPro" id="IPR052343">
    <property type="entry name" value="Retrotransposon-Effector_Assoc"/>
</dbReference>
<dbReference type="PANTHER" id="PTHR46890">
    <property type="entry name" value="NON-LTR RETROLELEMENT REVERSE TRANSCRIPTASE-LIKE PROTEIN-RELATED"/>
    <property type="match status" value="1"/>
</dbReference>
<dbReference type="AlphaFoldDB" id="A0A2Z6MJB2"/>
<organism evidence="1 2">
    <name type="scientific">Trifolium subterraneum</name>
    <name type="common">Subterranean clover</name>
    <dbReference type="NCBI Taxonomy" id="3900"/>
    <lineage>
        <taxon>Eukaryota</taxon>
        <taxon>Viridiplantae</taxon>
        <taxon>Streptophyta</taxon>
        <taxon>Embryophyta</taxon>
        <taxon>Tracheophyta</taxon>
        <taxon>Spermatophyta</taxon>
        <taxon>Magnoliopsida</taxon>
        <taxon>eudicotyledons</taxon>
        <taxon>Gunneridae</taxon>
        <taxon>Pentapetalae</taxon>
        <taxon>rosids</taxon>
        <taxon>fabids</taxon>
        <taxon>Fabales</taxon>
        <taxon>Fabaceae</taxon>
        <taxon>Papilionoideae</taxon>
        <taxon>50 kb inversion clade</taxon>
        <taxon>NPAAA clade</taxon>
        <taxon>Hologalegina</taxon>
        <taxon>IRL clade</taxon>
        <taxon>Trifolieae</taxon>
        <taxon>Trifolium</taxon>
    </lineage>
</organism>
<name>A0A2Z6MJB2_TRISU</name>
<protein>
    <submittedName>
        <fullName evidence="1">Uncharacterized protein</fullName>
    </submittedName>
</protein>
<evidence type="ECO:0000313" key="1">
    <source>
        <dbReference type="EMBL" id="GAU23450.1"/>
    </source>
</evidence>
<gene>
    <name evidence="1" type="ORF">TSUD_331480</name>
</gene>
<dbReference type="PANTHER" id="PTHR46890:SF48">
    <property type="entry name" value="RNA-DIRECTED DNA POLYMERASE"/>
    <property type="match status" value="1"/>
</dbReference>
<evidence type="ECO:0000313" key="2">
    <source>
        <dbReference type="Proteomes" id="UP000242715"/>
    </source>
</evidence>
<keyword evidence="2" id="KW-1185">Reference proteome</keyword>
<reference evidence="2" key="1">
    <citation type="journal article" date="2017" name="Front. Plant Sci.">
        <title>Climate Clever Clovers: New Paradigm to Reduce the Environmental Footprint of Ruminants by Breeding Low Methanogenic Forages Utilizing Haplotype Variation.</title>
        <authorList>
            <person name="Kaur P."/>
            <person name="Appels R."/>
            <person name="Bayer P.E."/>
            <person name="Keeble-Gagnere G."/>
            <person name="Wang J."/>
            <person name="Hirakawa H."/>
            <person name="Shirasawa K."/>
            <person name="Vercoe P."/>
            <person name="Stefanova K."/>
            <person name="Durmic Z."/>
            <person name="Nichols P."/>
            <person name="Revell C."/>
            <person name="Isobe S.N."/>
            <person name="Edwards D."/>
            <person name="Erskine W."/>
        </authorList>
    </citation>
    <scope>NUCLEOTIDE SEQUENCE [LARGE SCALE GENOMIC DNA]</scope>
    <source>
        <strain evidence="2">cv. Daliak</strain>
    </source>
</reference>
<dbReference type="Proteomes" id="UP000242715">
    <property type="component" value="Unassembled WGS sequence"/>
</dbReference>
<proteinExistence type="predicted"/>
<dbReference type="OrthoDB" id="1934719at2759"/>
<dbReference type="EMBL" id="DF973269">
    <property type="protein sequence ID" value="GAU23450.1"/>
    <property type="molecule type" value="Genomic_DNA"/>
</dbReference>